<accession>A0ABQ0AXX0</accession>
<dbReference type="InterPro" id="IPR029151">
    <property type="entry name" value="Sensor-like_sf"/>
</dbReference>
<comment type="similarity">
    <text evidence="7">Belongs to the methyl-accepting chemotaxis (MCP) protein family.</text>
</comment>
<feature type="transmembrane region" description="Helical" evidence="9">
    <location>
        <begin position="292"/>
        <end position="312"/>
    </location>
</feature>
<dbReference type="Gene3D" id="1.10.287.950">
    <property type="entry name" value="Methyl-accepting chemotaxis protein"/>
    <property type="match status" value="1"/>
</dbReference>
<evidence type="ECO:0000313" key="12">
    <source>
        <dbReference type="EMBL" id="GAA6268873.1"/>
    </source>
</evidence>
<reference evidence="12 13" key="1">
    <citation type="submission" date="2024-04" db="EMBL/GenBank/DDBJ databases">
        <title>Defined microbial consortia suppress multidrug-resistant proinflammatory Enterobacteriaceae via ecological control.</title>
        <authorList>
            <person name="Furuichi M."/>
            <person name="Kawaguchi T."/>
            <person name="Pust M."/>
            <person name="Yasuma K."/>
            <person name="Plichta D."/>
            <person name="Hasegawa N."/>
            <person name="Ohya T."/>
            <person name="Bhattarai S."/>
            <person name="Sasajima S."/>
            <person name="Aoto Y."/>
            <person name="Tuganbaev T."/>
            <person name="Yaginuma M."/>
            <person name="Ueda M."/>
            <person name="Okahashi N."/>
            <person name="Amafuji K."/>
            <person name="Kiridooshi Y."/>
            <person name="Sugita K."/>
            <person name="Strazar M."/>
            <person name="Skelly A."/>
            <person name="Suda W."/>
            <person name="Hattori M."/>
            <person name="Nakamoto N."/>
            <person name="Caballero S."/>
            <person name="Norman J."/>
            <person name="Olle B."/>
            <person name="Tanoue T."/>
            <person name="Arita M."/>
            <person name="Bucci V."/>
            <person name="Atarashi K."/>
            <person name="Xavier R."/>
            <person name="Honda K."/>
        </authorList>
    </citation>
    <scope>NUCLEOTIDE SEQUENCE [LARGE SCALE GENOMIC DNA]</scope>
    <source>
        <strain evidence="13">f13</strain>
    </source>
</reference>
<keyword evidence="2" id="KW-1003">Cell membrane</keyword>
<dbReference type="PANTHER" id="PTHR43531:SF11">
    <property type="entry name" value="METHYL-ACCEPTING CHEMOTAXIS PROTEIN 3"/>
    <property type="match status" value="1"/>
</dbReference>
<evidence type="ECO:0000256" key="3">
    <source>
        <dbReference type="ARBA" id="ARBA00022500"/>
    </source>
</evidence>
<dbReference type="PANTHER" id="PTHR43531">
    <property type="entry name" value="PROTEIN ICFG"/>
    <property type="match status" value="1"/>
</dbReference>
<evidence type="ECO:0000256" key="8">
    <source>
        <dbReference type="PROSITE-ProRule" id="PRU00284"/>
    </source>
</evidence>
<evidence type="ECO:0000259" key="10">
    <source>
        <dbReference type="PROSITE" id="PS50111"/>
    </source>
</evidence>
<feature type="domain" description="HAMP" evidence="11">
    <location>
        <begin position="371"/>
        <end position="415"/>
    </location>
</feature>
<feature type="domain" description="HAMP" evidence="11">
    <location>
        <begin position="318"/>
        <end position="370"/>
    </location>
</feature>
<evidence type="ECO:0000256" key="2">
    <source>
        <dbReference type="ARBA" id="ARBA00022475"/>
    </source>
</evidence>
<dbReference type="InterPro" id="IPR033479">
    <property type="entry name" value="dCache_1"/>
</dbReference>
<keyword evidence="8" id="KW-0807">Transducer</keyword>
<evidence type="ECO:0000256" key="9">
    <source>
        <dbReference type="SAM" id="Phobius"/>
    </source>
</evidence>
<comment type="subcellular location">
    <subcellularLocation>
        <location evidence="1">Cell membrane</location>
        <topology evidence="1">Multi-pass membrane protein</topology>
    </subcellularLocation>
</comment>
<dbReference type="PRINTS" id="PR00260">
    <property type="entry name" value="CHEMTRNSDUCR"/>
</dbReference>
<dbReference type="RefSeq" id="WP_176253814.1">
    <property type="nucleotide sequence ID" value="NZ_BAABXL010000001.1"/>
</dbReference>
<sequence length="664" mass="71443">MKNGTRKKRLSTVVVRYSALILLVSNLLVALCMGALINFAMNTKQDAFLEQTLTNGTEQARQFVKQYENLTQTIADIPAIQRMTGAATAEVPMSDSPDFADGVAVMTELKNEYPAILGLGVGSISENNLYGEDGSRLDIVLNEKEYYNSVKNASLYVTQPYTDSVTGKMCITISVPVKTDGNITGLFCMDLDLAQLSEFLGNLSFGSSGYLAALSDDGIVIGYGDQSMVGKAFSETGSEGAALEKELSEPTGRLFRYTANGVPRRAMANELSDYGWKIIVTMTGQEYFSQTFAIISILVLFFAVTILAVILAQRFSIMRRLRPVSDINWALQQMSEGNLHIQLDHTGDDEIGEIAESIRSCTETLSAYVNEIAVSMQHLAEGDLTHRSEMTFKGDFAPIQTAIRGFADQMGNLISGIRRASETVDSGAEQVSSGAQALAQGATEQVSSVDTLGSSIRDIAAQIKSNEDDIQRANGKVAQANEAVTESIRQMKLLSDIMTEVSVSSEKITHIIRTIEDIAFQTNILALNAAVEAARAGQAGKGFAVVADEVRGLASKSSDASQEIRTLIESSVSAVHKGAEATQTTRMTLDRVAEHAGGVVEAIRKVTETSAEQTRMIVQINSGIEQIGSVVQANSATAEESAATSEELSSQAQVLKGMIQQFKL</sequence>
<dbReference type="SUPFAM" id="SSF58104">
    <property type="entry name" value="Methyl-accepting chemotaxis protein (MCP) signaling domain"/>
    <property type="match status" value="1"/>
</dbReference>
<keyword evidence="5 9" id="KW-1133">Transmembrane helix</keyword>
<evidence type="ECO:0000256" key="1">
    <source>
        <dbReference type="ARBA" id="ARBA00004651"/>
    </source>
</evidence>
<dbReference type="CDD" id="cd12912">
    <property type="entry name" value="PDC2_MCP_like"/>
    <property type="match status" value="1"/>
</dbReference>
<dbReference type="SMART" id="SM00283">
    <property type="entry name" value="MA"/>
    <property type="match status" value="1"/>
</dbReference>
<dbReference type="InterPro" id="IPR003660">
    <property type="entry name" value="HAMP_dom"/>
</dbReference>
<dbReference type="InterPro" id="IPR004090">
    <property type="entry name" value="Chemotax_Me-accpt_rcpt"/>
</dbReference>
<evidence type="ECO:0000256" key="5">
    <source>
        <dbReference type="ARBA" id="ARBA00022989"/>
    </source>
</evidence>
<organism evidence="12 13">
    <name type="scientific">Enterocloster alcoholdehydrogenati</name>
    <dbReference type="NCBI Taxonomy" id="2547410"/>
    <lineage>
        <taxon>Bacteria</taxon>
        <taxon>Bacillati</taxon>
        <taxon>Bacillota</taxon>
        <taxon>Clostridia</taxon>
        <taxon>Lachnospirales</taxon>
        <taxon>Lachnospiraceae</taxon>
        <taxon>Enterocloster</taxon>
    </lineage>
</organism>
<keyword evidence="4 9" id="KW-0812">Transmembrane</keyword>
<dbReference type="SMART" id="SM00304">
    <property type="entry name" value="HAMP"/>
    <property type="match status" value="2"/>
</dbReference>
<dbReference type="Gene3D" id="6.10.340.10">
    <property type="match status" value="1"/>
</dbReference>
<dbReference type="CDD" id="cd11386">
    <property type="entry name" value="MCP_signal"/>
    <property type="match status" value="1"/>
</dbReference>
<dbReference type="Pfam" id="PF00015">
    <property type="entry name" value="MCPsignal"/>
    <property type="match status" value="1"/>
</dbReference>
<dbReference type="SUPFAM" id="SSF103190">
    <property type="entry name" value="Sensory domain-like"/>
    <property type="match status" value="1"/>
</dbReference>
<protein>
    <recommendedName>
        <fullName evidence="14">Methyl-accepting chemotaxis protein</fullName>
    </recommendedName>
</protein>
<dbReference type="EMBL" id="BAABXL010000001">
    <property type="protein sequence ID" value="GAA6268873.1"/>
    <property type="molecule type" value="Genomic_DNA"/>
</dbReference>
<feature type="transmembrane region" description="Helical" evidence="9">
    <location>
        <begin position="20"/>
        <end position="41"/>
    </location>
</feature>
<dbReference type="PROSITE" id="PS50885">
    <property type="entry name" value="HAMP"/>
    <property type="match status" value="2"/>
</dbReference>
<dbReference type="PROSITE" id="PS50111">
    <property type="entry name" value="CHEMOTAXIS_TRANSDUC_2"/>
    <property type="match status" value="1"/>
</dbReference>
<dbReference type="CDD" id="cd12913">
    <property type="entry name" value="PDC1_MCP_like"/>
    <property type="match status" value="1"/>
</dbReference>
<dbReference type="Gene3D" id="3.30.450.20">
    <property type="entry name" value="PAS domain"/>
    <property type="match status" value="2"/>
</dbReference>
<evidence type="ECO:0000259" key="11">
    <source>
        <dbReference type="PROSITE" id="PS50885"/>
    </source>
</evidence>
<comment type="caution">
    <text evidence="12">The sequence shown here is derived from an EMBL/GenBank/DDBJ whole genome shotgun (WGS) entry which is preliminary data.</text>
</comment>
<keyword evidence="13" id="KW-1185">Reference proteome</keyword>
<evidence type="ECO:0008006" key="14">
    <source>
        <dbReference type="Google" id="ProtNLM"/>
    </source>
</evidence>
<proteinExistence type="inferred from homology"/>
<evidence type="ECO:0000313" key="13">
    <source>
        <dbReference type="Proteomes" id="UP001600894"/>
    </source>
</evidence>
<evidence type="ECO:0000256" key="7">
    <source>
        <dbReference type="ARBA" id="ARBA00029447"/>
    </source>
</evidence>
<feature type="domain" description="Methyl-accepting transducer" evidence="10">
    <location>
        <begin position="420"/>
        <end position="649"/>
    </location>
</feature>
<gene>
    <name evidence="12" type="ORF">F130042H8_19330</name>
</gene>
<dbReference type="Pfam" id="PF00672">
    <property type="entry name" value="HAMP"/>
    <property type="match status" value="2"/>
</dbReference>
<dbReference type="InterPro" id="IPR004089">
    <property type="entry name" value="MCPsignal_dom"/>
</dbReference>
<name>A0ABQ0AXX0_9FIRM</name>
<dbReference type="Pfam" id="PF02743">
    <property type="entry name" value="dCache_1"/>
    <property type="match status" value="1"/>
</dbReference>
<dbReference type="CDD" id="cd06225">
    <property type="entry name" value="HAMP"/>
    <property type="match status" value="1"/>
</dbReference>
<dbReference type="Proteomes" id="UP001600894">
    <property type="component" value="Unassembled WGS sequence"/>
</dbReference>
<keyword evidence="3" id="KW-0145">Chemotaxis</keyword>
<evidence type="ECO:0000256" key="4">
    <source>
        <dbReference type="ARBA" id="ARBA00022692"/>
    </source>
</evidence>
<keyword evidence="6 9" id="KW-0472">Membrane</keyword>
<dbReference type="InterPro" id="IPR051310">
    <property type="entry name" value="MCP_chemotaxis"/>
</dbReference>
<evidence type="ECO:0000256" key="6">
    <source>
        <dbReference type="ARBA" id="ARBA00023136"/>
    </source>
</evidence>